<dbReference type="Gene3D" id="1.20.1250.20">
    <property type="entry name" value="MFS general substrate transporter like domains"/>
    <property type="match status" value="2"/>
</dbReference>
<keyword evidence="3 6" id="KW-0812">Transmembrane</keyword>
<reference evidence="8 9" key="1">
    <citation type="submission" date="2023-04" db="EMBL/GenBank/DDBJ databases">
        <title>Draft genome sequence of acteroides sedimenti strain YN3PY1.</title>
        <authorList>
            <person name="Yoshida N."/>
        </authorList>
    </citation>
    <scope>NUCLEOTIDE SEQUENCE [LARGE SCALE GENOMIC DNA]</scope>
    <source>
        <strain evidence="8 9">YN3PY1</strain>
    </source>
</reference>
<evidence type="ECO:0000256" key="5">
    <source>
        <dbReference type="ARBA" id="ARBA00023136"/>
    </source>
</evidence>
<evidence type="ECO:0000256" key="2">
    <source>
        <dbReference type="ARBA" id="ARBA00022448"/>
    </source>
</evidence>
<feature type="transmembrane region" description="Helical" evidence="6">
    <location>
        <begin position="370"/>
        <end position="394"/>
    </location>
</feature>
<protein>
    <submittedName>
        <fullName evidence="8">MFS transporter</fullName>
    </submittedName>
</protein>
<feature type="domain" description="Major facilitator superfamily (MFS) profile" evidence="7">
    <location>
        <begin position="1"/>
        <end position="398"/>
    </location>
</feature>
<keyword evidence="4 6" id="KW-1133">Transmembrane helix</keyword>
<evidence type="ECO:0000259" key="7">
    <source>
        <dbReference type="PROSITE" id="PS50850"/>
    </source>
</evidence>
<dbReference type="RefSeq" id="WP_353334241.1">
    <property type="nucleotide sequence ID" value="NZ_AP028055.1"/>
</dbReference>
<dbReference type="InterPro" id="IPR020846">
    <property type="entry name" value="MFS_dom"/>
</dbReference>
<dbReference type="InterPro" id="IPR036259">
    <property type="entry name" value="MFS_trans_sf"/>
</dbReference>
<accession>A0ABM8IHK8</accession>
<feature type="transmembrane region" description="Helical" evidence="6">
    <location>
        <begin position="12"/>
        <end position="34"/>
    </location>
</feature>
<dbReference type="PANTHER" id="PTHR12778">
    <property type="entry name" value="SOLUTE CARRIER FAMILY 33 ACETYL-COA TRANSPORTER -RELATED"/>
    <property type="match status" value="1"/>
</dbReference>
<feature type="transmembrane region" description="Helical" evidence="6">
    <location>
        <begin position="78"/>
        <end position="96"/>
    </location>
</feature>
<feature type="transmembrane region" description="Helical" evidence="6">
    <location>
        <begin position="345"/>
        <end position="364"/>
    </location>
</feature>
<evidence type="ECO:0000256" key="4">
    <source>
        <dbReference type="ARBA" id="ARBA00022989"/>
    </source>
</evidence>
<feature type="transmembrane region" description="Helical" evidence="6">
    <location>
        <begin position="102"/>
        <end position="123"/>
    </location>
</feature>
<evidence type="ECO:0000313" key="8">
    <source>
        <dbReference type="EMBL" id="BEG99036.1"/>
    </source>
</evidence>
<evidence type="ECO:0000313" key="9">
    <source>
        <dbReference type="Proteomes" id="UP001496674"/>
    </source>
</evidence>
<keyword evidence="9" id="KW-1185">Reference proteome</keyword>
<dbReference type="PROSITE" id="PS50850">
    <property type="entry name" value="MFS"/>
    <property type="match status" value="1"/>
</dbReference>
<feature type="transmembrane region" description="Helical" evidence="6">
    <location>
        <begin position="220"/>
        <end position="241"/>
    </location>
</feature>
<feature type="transmembrane region" description="Helical" evidence="6">
    <location>
        <begin position="281"/>
        <end position="302"/>
    </location>
</feature>
<dbReference type="Pfam" id="PF07690">
    <property type="entry name" value="MFS_1"/>
    <property type="match status" value="1"/>
</dbReference>
<feature type="transmembrane region" description="Helical" evidence="6">
    <location>
        <begin position="40"/>
        <end position="57"/>
    </location>
</feature>
<feature type="transmembrane region" description="Helical" evidence="6">
    <location>
        <begin position="308"/>
        <end position="333"/>
    </location>
</feature>
<feature type="transmembrane region" description="Helical" evidence="6">
    <location>
        <begin position="253"/>
        <end position="274"/>
    </location>
</feature>
<evidence type="ECO:0000256" key="6">
    <source>
        <dbReference type="SAM" id="Phobius"/>
    </source>
</evidence>
<comment type="subcellular location">
    <subcellularLocation>
        <location evidence="1">Membrane</location>
        <topology evidence="1">Multi-pass membrane protein</topology>
    </subcellularLocation>
</comment>
<sequence>MMNIKQTNKLFTFFSLYIAQSVPMSLFSTLLPVLMRQGNFSLSTIGLLQLMKLPWILKIFWAPLVDRKTSELSTYKRWIFSSEMVYAVLILLVAFLDLKTNFYTIFALIILSFIASATQDIATDALTALSFNRRERGVANSMQSMGSFAGAVVGGGLLLLHYKFIGWSNLMISVSFFVMLALVPLFFYKDKKFTPRQGHAPIRMKDLWLFFHQKGVGRQLVFLILCYSGLIGILAMVKPYMVDLGYKTGEIGVIFGIFGSLCGCLFSFVGGYVIRSVGRYYSRILFACLVLATTLLFYFLSLSTPGKLMLYVAIFCLWASYGLSSVLVNTVAMDFLRDGREGTDFTLQTVITHLSSMIIAVFSGKLADCLGYSGLFLIECGLAVSSLIFILVSFKKTSHHE</sequence>
<evidence type="ECO:0000256" key="1">
    <source>
        <dbReference type="ARBA" id="ARBA00004141"/>
    </source>
</evidence>
<name>A0ABM8IHK8_9BACE</name>
<feature type="transmembrane region" description="Helical" evidence="6">
    <location>
        <begin position="170"/>
        <end position="188"/>
    </location>
</feature>
<proteinExistence type="predicted"/>
<dbReference type="SUPFAM" id="SSF103473">
    <property type="entry name" value="MFS general substrate transporter"/>
    <property type="match status" value="1"/>
</dbReference>
<dbReference type="PANTHER" id="PTHR12778:SF10">
    <property type="entry name" value="MAJOR FACILITATOR SUPERFAMILY DOMAIN-CONTAINING PROTEIN 3"/>
    <property type="match status" value="1"/>
</dbReference>
<keyword evidence="5 6" id="KW-0472">Membrane</keyword>
<dbReference type="InterPro" id="IPR004752">
    <property type="entry name" value="AmpG_permease/AT-1"/>
</dbReference>
<dbReference type="Proteomes" id="UP001496674">
    <property type="component" value="Chromosome"/>
</dbReference>
<dbReference type="InterPro" id="IPR011701">
    <property type="entry name" value="MFS"/>
</dbReference>
<feature type="transmembrane region" description="Helical" evidence="6">
    <location>
        <begin position="144"/>
        <end position="164"/>
    </location>
</feature>
<keyword evidence="2" id="KW-0813">Transport</keyword>
<organism evidence="8 9">
    <name type="scientific">Bacteroides sedimenti</name>
    <dbReference type="NCBI Taxonomy" id="2136147"/>
    <lineage>
        <taxon>Bacteria</taxon>
        <taxon>Pseudomonadati</taxon>
        <taxon>Bacteroidota</taxon>
        <taxon>Bacteroidia</taxon>
        <taxon>Bacteroidales</taxon>
        <taxon>Bacteroidaceae</taxon>
        <taxon>Bacteroides</taxon>
    </lineage>
</organism>
<gene>
    <name evidence="8" type="ORF">BSYN_13010</name>
</gene>
<dbReference type="CDD" id="cd17485">
    <property type="entry name" value="MFS_MFSD3"/>
    <property type="match status" value="1"/>
</dbReference>
<evidence type="ECO:0000256" key="3">
    <source>
        <dbReference type="ARBA" id="ARBA00022692"/>
    </source>
</evidence>
<dbReference type="EMBL" id="AP028055">
    <property type="protein sequence ID" value="BEG99036.1"/>
    <property type="molecule type" value="Genomic_DNA"/>
</dbReference>